<proteinExistence type="inferred from homology"/>
<evidence type="ECO:0000256" key="8">
    <source>
        <dbReference type="ARBA" id="ARBA00022801"/>
    </source>
</evidence>
<keyword evidence="6 13" id="KW-0235">DNA replication</keyword>
<dbReference type="Gene3D" id="6.10.140.1510">
    <property type="match status" value="1"/>
</dbReference>
<comment type="caution">
    <text evidence="16">The sequence shown here is derived from an EMBL/GenBank/DDBJ whole genome shotgun (WGS) entry which is preliminary data.</text>
</comment>
<dbReference type="InterPro" id="IPR006054">
    <property type="entry name" value="DnaQ"/>
</dbReference>
<dbReference type="Gene3D" id="3.20.20.140">
    <property type="entry name" value="Metal-dependent hydrolases"/>
    <property type="match status" value="2"/>
</dbReference>
<keyword evidence="5 13" id="KW-0548">Nucleotidyltransferase</keyword>
<dbReference type="Gene3D" id="3.30.420.10">
    <property type="entry name" value="Ribonuclease H-like superfamily/Ribonuclease H"/>
    <property type="match status" value="1"/>
</dbReference>
<protein>
    <recommendedName>
        <fullName evidence="12 13">DNA polymerase III PolC-type</fullName>
        <shortName evidence="13">PolIII</shortName>
        <ecNumber evidence="2 13">2.7.7.7</ecNumber>
    </recommendedName>
</protein>
<dbReference type="EMBL" id="AMYT01000022">
    <property type="protein sequence ID" value="EKU26956.1"/>
    <property type="molecule type" value="Genomic_DNA"/>
</dbReference>
<dbReference type="InterPro" id="IPR004805">
    <property type="entry name" value="DnaE2/DnaE/PolC"/>
</dbReference>
<dbReference type="PANTHER" id="PTHR32294:SF5">
    <property type="entry name" value="DNA POLYMERASE III POLC-TYPE"/>
    <property type="match status" value="1"/>
</dbReference>
<dbReference type="RefSeq" id="WP_009492092.1">
    <property type="nucleotide sequence ID" value="NZ_AMYT01000022.1"/>
</dbReference>
<reference evidence="16 17" key="1">
    <citation type="journal article" date="2013" name="Genome Announc.">
        <title>Draft Genome Sequence of Catellicoccus marimammalium, a Novel Species Commonly Found in Gull Feces.</title>
        <authorList>
            <person name="Weigand M.R."/>
            <person name="Ryu H."/>
            <person name="Bozcek L."/>
            <person name="Konstantinidis K.T."/>
            <person name="Santo Domingo J.W."/>
        </authorList>
    </citation>
    <scope>NUCLEOTIDE SEQUENCE [LARGE SCALE GENOMIC DNA]</scope>
    <source>
        <strain evidence="16 17">M35/04/3</strain>
    </source>
</reference>
<dbReference type="GO" id="GO:0005737">
    <property type="term" value="C:cytoplasm"/>
    <property type="evidence" value="ECO:0007669"/>
    <property type="project" value="UniProtKB-SubCell"/>
</dbReference>
<dbReference type="CDD" id="cd04484">
    <property type="entry name" value="polC_OBF"/>
    <property type="match status" value="1"/>
</dbReference>
<dbReference type="Pfam" id="PF14579">
    <property type="entry name" value="HHH_6"/>
    <property type="match status" value="1"/>
</dbReference>
<dbReference type="PATRIC" id="fig|1234409.3.peg.1183"/>
<dbReference type="InterPro" id="IPR006308">
    <property type="entry name" value="Pol_III_a_PolC-type_gram_pos"/>
</dbReference>
<keyword evidence="9 13" id="KW-0269">Exonuclease</keyword>
<comment type="similarity">
    <text evidence="13">Belongs to the DNA polymerase type-C family. PolC subfamily.</text>
</comment>
<dbReference type="eggNOG" id="COG2176">
    <property type="taxonomic scope" value="Bacteria"/>
</dbReference>
<dbReference type="STRING" id="1234409.C683_1231"/>
<dbReference type="FunFam" id="3.30.420.10:FF:000045">
    <property type="entry name" value="3'-5' exonuclease DinG"/>
    <property type="match status" value="1"/>
</dbReference>
<gene>
    <name evidence="13" type="primary">polC</name>
    <name evidence="16" type="ORF">C683_1231</name>
</gene>
<keyword evidence="3 13" id="KW-0963">Cytoplasm</keyword>
<evidence type="ECO:0000256" key="7">
    <source>
        <dbReference type="ARBA" id="ARBA00022722"/>
    </source>
</evidence>
<dbReference type="SMART" id="SM00481">
    <property type="entry name" value="POLIIIAc"/>
    <property type="match status" value="1"/>
</dbReference>
<dbReference type="Gene3D" id="3.30.1900.20">
    <property type="match status" value="2"/>
</dbReference>
<dbReference type="Pfam" id="PF11490">
    <property type="entry name" value="DNA_pol3_a_NII"/>
    <property type="match status" value="1"/>
</dbReference>
<dbReference type="InterPro" id="IPR012337">
    <property type="entry name" value="RNaseH-like_sf"/>
</dbReference>
<dbReference type="NCBIfam" id="TIGR01405">
    <property type="entry name" value="polC_Gram_pos"/>
    <property type="match status" value="1"/>
</dbReference>
<dbReference type="Pfam" id="PF00929">
    <property type="entry name" value="RNase_T"/>
    <property type="match status" value="1"/>
</dbReference>
<name>K8ZMY1_9ENTE</name>
<comment type="subcellular location">
    <subcellularLocation>
        <location evidence="13">Cytoplasm</location>
    </subcellularLocation>
</comment>
<comment type="catalytic activity">
    <reaction evidence="11 13">
        <text>DNA(n) + a 2'-deoxyribonucleoside 5'-triphosphate = DNA(n+1) + diphosphate</text>
        <dbReference type="Rhea" id="RHEA:22508"/>
        <dbReference type="Rhea" id="RHEA-COMP:17339"/>
        <dbReference type="Rhea" id="RHEA-COMP:17340"/>
        <dbReference type="ChEBI" id="CHEBI:33019"/>
        <dbReference type="ChEBI" id="CHEBI:61560"/>
        <dbReference type="ChEBI" id="CHEBI:173112"/>
        <dbReference type="EC" id="2.7.7.7"/>
    </reaction>
</comment>
<sequence>MSNVDFYDLLLAQMKMKPKEEQPYPLSTGYLEPLQVSEKSSCWRFYLHCETLLSVMQYEDLYQRMCQSFPFVEKIELHIKPEKIEDIDAFLGQYWQKVGQELIQQSPMMRHYMQQVQAKTEGTHITLQFANAQAKNYLEEHYTHWLQEQFSRYGFPKLTFHFQLWTEDHTEEEYLATTQKIKAEEEQIRKQLSEVLQQKEEEKVEVAKGPVQIGYKWNEKKWTHPIPLKEITEEGDLVVQGAIFRIELDKRERGSLLKLYITDYQSSLMLKKFLTKEEEKQVERLEKGMWIQAFGPVRADRFENDDLTMQWRSIREIPHTVREEKVTEPYEKRVELHAHTHMSMLDGVASVSKIISTAARFGHEAVAITDHAVAQGYPEAYAAGKKHNIKVLYGTEAYMVEETVPIAYNEAPVPLREAEYVVFDVETTSLSPAYGKIIELAGVKMYKGNIVDQFDEFIDPGHPLSETTTALTGITDAMVKGSKSEKEVLEAFHEFCGDCILVAHNATFDISYLNNARRRYDWEEVQNPIIDTLELARLLHPEYKRFNLGTLCKKNDILLENAHRAIYDAEATGHLAWIYVRESEEKLQITKHDEFNAHIPKESGHDKPFPNHVTLLVQTQAGLKNLFKMISKAHVDYLFEDQPRTPRKVIEELREGILVGSSCGSGELFKSLLKYGYEKTKEKAKFYDYIEVMPLLAYRPLLVSGEVNSIEEIQDVVTKLVQMGEELGIPVVATGDVHYIEPYEQIFRKVIASSIRGKGLREAKQQAEAEVYFRTTEEMLEEFAFLGEEKAREIVVNNTQAIAKRCDEIVPVRDKLYTPSMPGADDDIRKLSYDKAHEIYGDPLPEIVEARLEKELNSIITNGFSVIYLIAQKLVHKSLQDGYLVGSRGSVGSSFVATMTGITEVNPLCPHYVCPKCKHSEFYNHGEFGSGYDMPDKDCPECGTLMKHDGQDIPFETFLGFNGDKVPDIDLNFSGEYQPHAHNYTKVLFGEDHVYRAGTIGATQEKTGIANAISYCEEQEMHVPRAEILRLAEGVTGVKRTTGQHPGGIIVIPENMDVYDFTPIQYPANDATAEWRTTHFDFHAIHDNVLKLDILGHDDPTMIRMLQDLSGINPMTIPSDDPAVLSLFSSTEALGVTPEQILSEIGTYGVPEFGTHFVRNMLKQTKPTTFAELLQISGLSHGTDVWNNNAESLIQSGTAVLSECIGCRDDIMVYLIHHGLEDGLSFKIMESVRKGKGITPEDQDKMREADVPEWYIDSCLKIKYMFPKAHAAAYVLMALRVAYFKVHFPILYYCAYFSIRAKRFDLELFLRDKSVVVEKIKEIRKKGPQEITAIEKELLPAMEIANEMLQRGYHFANVDLYRSEAQNFVIDGDTLICPFNVIPSLGDTVAEKIMSEREKSPFISKEDLMNRTGISKTVVEYMTQTHILDDLQDENQCSLFDF</sequence>
<keyword evidence="8 13" id="KW-0378">Hydrolase</keyword>
<dbReference type="NCBIfam" id="NF001688">
    <property type="entry name" value="PRK00448.1"/>
    <property type="match status" value="1"/>
</dbReference>
<evidence type="ECO:0000256" key="11">
    <source>
        <dbReference type="ARBA" id="ARBA00049244"/>
    </source>
</evidence>
<dbReference type="GO" id="GO:0003887">
    <property type="term" value="F:DNA-directed DNA polymerase activity"/>
    <property type="evidence" value="ECO:0007669"/>
    <property type="project" value="UniProtKB-UniRule"/>
</dbReference>
<dbReference type="GO" id="GO:0006261">
    <property type="term" value="P:DNA-templated DNA replication"/>
    <property type="evidence" value="ECO:0007669"/>
    <property type="project" value="UniProtKB-UniRule"/>
</dbReference>
<dbReference type="CDD" id="cd06127">
    <property type="entry name" value="DEDDh"/>
    <property type="match status" value="1"/>
</dbReference>
<dbReference type="InterPro" id="IPR003141">
    <property type="entry name" value="Pol/His_phosphatase_N"/>
</dbReference>
<dbReference type="Pfam" id="PF07733">
    <property type="entry name" value="DNA_pol3_alpha"/>
    <property type="match status" value="2"/>
</dbReference>
<evidence type="ECO:0000256" key="2">
    <source>
        <dbReference type="ARBA" id="ARBA00012417"/>
    </source>
</evidence>
<dbReference type="Proteomes" id="UP000016057">
    <property type="component" value="Unassembled WGS sequence"/>
</dbReference>
<evidence type="ECO:0000256" key="13">
    <source>
        <dbReference type="HAMAP-Rule" id="MF_00356"/>
    </source>
</evidence>
<dbReference type="InterPro" id="IPR012340">
    <property type="entry name" value="NA-bd_OB-fold"/>
</dbReference>
<feature type="domain" description="Polymerase/histidinol phosphatase N-terminal" evidence="15">
    <location>
        <begin position="334"/>
        <end position="401"/>
    </location>
</feature>
<evidence type="ECO:0000259" key="15">
    <source>
        <dbReference type="SMART" id="SM00481"/>
    </source>
</evidence>
<keyword evidence="7 13" id="KW-0540">Nuclease</keyword>
<dbReference type="InterPro" id="IPR024754">
    <property type="entry name" value="DNA_PolC-like_N_II"/>
</dbReference>
<accession>K8ZMY1</accession>
<dbReference type="EC" id="2.7.7.7" evidence="2 13"/>
<keyword evidence="4 13" id="KW-0808">Transferase</keyword>
<dbReference type="SUPFAM" id="SSF160975">
    <property type="entry name" value="AF1531-like"/>
    <property type="match status" value="1"/>
</dbReference>
<dbReference type="GO" id="GO:0008408">
    <property type="term" value="F:3'-5' exonuclease activity"/>
    <property type="evidence" value="ECO:0007669"/>
    <property type="project" value="UniProtKB-UniRule"/>
</dbReference>
<dbReference type="Gene3D" id="1.10.150.870">
    <property type="match status" value="1"/>
</dbReference>
<dbReference type="InterPro" id="IPR040982">
    <property type="entry name" value="DNA_pol3_finger"/>
</dbReference>
<dbReference type="SUPFAM" id="SSF53098">
    <property type="entry name" value="Ribonuclease H-like"/>
    <property type="match status" value="1"/>
</dbReference>
<dbReference type="InterPro" id="IPR028112">
    <property type="entry name" value="DNA_PolC-type_N_I"/>
</dbReference>
<evidence type="ECO:0000256" key="9">
    <source>
        <dbReference type="ARBA" id="ARBA00022839"/>
    </source>
</evidence>
<dbReference type="InterPro" id="IPR029460">
    <property type="entry name" value="DNAPol_HHH"/>
</dbReference>
<evidence type="ECO:0000256" key="4">
    <source>
        <dbReference type="ARBA" id="ARBA00022679"/>
    </source>
</evidence>
<dbReference type="Gene3D" id="1.10.150.700">
    <property type="entry name" value="PolC, middle finger domain"/>
    <property type="match status" value="1"/>
</dbReference>
<keyword evidence="17" id="KW-1185">Reference proteome</keyword>
<dbReference type="CDD" id="cd07435">
    <property type="entry name" value="PHP_PolIIIA_POLC"/>
    <property type="match status" value="1"/>
</dbReference>
<evidence type="ECO:0000313" key="16">
    <source>
        <dbReference type="EMBL" id="EKU26956.1"/>
    </source>
</evidence>
<evidence type="ECO:0000256" key="6">
    <source>
        <dbReference type="ARBA" id="ARBA00022705"/>
    </source>
</evidence>
<dbReference type="GO" id="GO:0003677">
    <property type="term" value="F:DNA binding"/>
    <property type="evidence" value="ECO:0007669"/>
    <property type="project" value="UniProtKB-UniRule"/>
</dbReference>
<dbReference type="Pfam" id="PF17657">
    <property type="entry name" value="DNA_pol3_finger"/>
    <property type="match status" value="1"/>
</dbReference>
<evidence type="ECO:0000256" key="3">
    <source>
        <dbReference type="ARBA" id="ARBA00022490"/>
    </source>
</evidence>
<dbReference type="Gene3D" id="2.40.50.140">
    <property type="entry name" value="Nucleic acid-binding proteins"/>
    <property type="match status" value="1"/>
</dbReference>
<dbReference type="InterPro" id="IPR044923">
    <property type="entry name" value="PolC_middle_finger_sf"/>
</dbReference>
<evidence type="ECO:0000256" key="1">
    <source>
        <dbReference type="ARBA" id="ARBA00003452"/>
    </source>
</evidence>
<dbReference type="InterPro" id="IPR036397">
    <property type="entry name" value="RNaseH_sf"/>
</dbReference>
<dbReference type="Pfam" id="PF02811">
    <property type="entry name" value="PHP"/>
    <property type="match status" value="1"/>
</dbReference>
<dbReference type="NCBIfam" id="TIGR00573">
    <property type="entry name" value="dnaq"/>
    <property type="match status" value="1"/>
</dbReference>
<dbReference type="InterPro" id="IPR004013">
    <property type="entry name" value="PHP_dom"/>
</dbReference>
<comment type="function">
    <text evidence="1 13">Required for replicative DNA synthesis. This DNA polymerase also exhibits 3' to 5' exonuclease activity.</text>
</comment>
<organism evidence="16 17">
    <name type="scientific">Catellicoccus marimammalium M35/04/3</name>
    <dbReference type="NCBI Taxonomy" id="1234409"/>
    <lineage>
        <taxon>Bacteria</taxon>
        <taxon>Bacillati</taxon>
        <taxon>Bacillota</taxon>
        <taxon>Bacilli</taxon>
        <taxon>Lactobacillales</taxon>
        <taxon>Enterococcaceae</taxon>
        <taxon>Catellicoccus</taxon>
    </lineage>
</organism>
<dbReference type="HAMAP" id="MF_00356">
    <property type="entry name" value="DNApol_PolC"/>
    <property type="match status" value="1"/>
</dbReference>
<evidence type="ECO:0000256" key="12">
    <source>
        <dbReference type="ARBA" id="ARBA00070925"/>
    </source>
</evidence>
<keyword evidence="10 13" id="KW-0239">DNA-directed DNA polymerase</keyword>
<evidence type="ECO:0000256" key="5">
    <source>
        <dbReference type="ARBA" id="ARBA00022695"/>
    </source>
</evidence>
<dbReference type="SMART" id="SM00479">
    <property type="entry name" value="EXOIII"/>
    <property type="match status" value="1"/>
</dbReference>
<feature type="domain" description="Exonuclease" evidence="14">
    <location>
        <begin position="419"/>
        <end position="585"/>
    </location>
</feature>
<evidence type="ECO:0000259" key="14">
    <source>
        <dbReference type="SMART" id="SM00479"/>
    </source>
</evidence>
<evidence type="ECO:0000256" key="10">
    <source>
        <dbReference type="ARBA" id="ARBA00022932"/>
    </source>
</evidence>
<dbReference type="Pfam" id="PF14480">
    <property type="entry name" value="DNA_pol3_a_NI"/>
    <property type="match status" value="1"/>
</dbReference>
<dbReference type="InterPro" id="IPR013520">
    <property type="entry name" value="Ribonucl_H"/>
</dbReference>
<dbReference type="InterPro" id="IPR011708">
    <property type="entry name" value="DNA_pol3_alpha_NTPase_dom"/>
</dbReference>
<evidence type="ECO:0000313" key="17">
    <source>
        <dbReference type="Proteomes" id="UP000016057"/>
    </source>
</evidence>
<dbReference type="PANTHER" id="PTHR32294">
    <property type="entry name" value="DNA POLYMERASE III SUBUNIT ALPHA"/>
    <property type="match status" value="1"/>
</dbReference>